<organism evidence="3 4">
    <name type="scientific">Orbilia brochopaga</name>
    <dbReference type="NCBI Taxonomy" id="3140254"/>
    <lineage>
        <taxon>Eukaryota</taxon>
        <taxon>Fungi</taxon>
        <taxon>Dikarya</taxon>
        <taxon>Ascomycota</taxon>
        <taxon>Pezizomycotina</taxon>
        <taxon>Orbiliomycetes</taxon>
        <taxon>Orbiliales</taxon>
        <taxon>Orbiliaceae</taxon>
        <taxon>Orbilia</taxon>
    </lineage>
</organism>
<dbReference type="PANTHER" id="PTHR36417:SF2">
    <property type="entry name" value="SELENOPROTEIN DOMAIN PROTEIN (AFU_ORTHOLOGUE AFUA_1G05220)"/>
    <property type="match status" value="1"/>
</dbReference>
<sequence length="191" mass="20976">MTMVIFISQAAGPLHCTTIAHRQSTLSFHPSARDMPQSASVEAPVPRVAIQFCIECKWNLRAAYYAQELLQTFSTSLGEVSLRPATGGVFTVTLETLNEGSSALESHLLWDRKRDGGFPETKELKKKVRDIIDPQRDLGHVDGKKKSTPAEALDASPEHPVQAPEGQSPLHDSLGVQIVSQQKREACEDCK</sequence>
<dbReference type="SUPFAM" id="SSF52833">
    <property type="entry name" value="Thioredoxin-like"/>
    <property type="match status" value="1"/>
</dbReference>
<dbReference type="PANTHER" id="PTHR36417">
    <property type="entry name" value="SELENOPROTEIN DOMAIN PROTEIN (AFU_ORTHOLOGUE AFUA_1G05220)"/>
    <property type="match status" value="1"/>
</dbReference>
<accession>A0AAV9V717</accession>
<feature type="compositionally biased region" description="Basic and acidic residues" evidence="2">
    <location>
        <begin position="134"/>
        <end position="145"/>
    </location>
</feature>
<reference evidence="3 4" key="1">
    <citation type="submission" date="2019-10" db="EMBL/GenBank/DDBJ databases">
        <authorList>
            <person name="Palmer J.M."/>
        </authorList>
    </citation>
    <scope>NUCLEOTIDE SEQUENCE [LARGE SCALE GENOMIC DNA]</scope>
    <source>
        <strain evidence="3 4">TWF696</strain>
    </source>
</reference>
<evidence type="ECO:0000313" key="3">
    <source>
        <dbReference type="EMBL" id="KAK6355219.1"/>
    </source>
</evidence>
<dbReference type="NCBIfam" id="TIGR02174">
    <property type="entry name" value="CXXU_selWTH"/>
    <property type="match status" value="1"/>
</dbReference>
<name>A0AAV9V717_9PEZI</name>
<evidence type="ECO:0000313" key="4">
    <source>
        <dbReference type="Proteomes" id="UP001375240"/>
    </source>
</evidence>
<dbReference type="Proteomes" id="UP001375240">
    <property type="component" value="Unassembled WGS sequence"/>
</dbReference>
<dbReference type="InterPro" id="IPR036249">
    <property type="entry name" value="Thioredoxin-like_sf"/>
</dbReference>
<comment type="caution">
    <text evidence="3">The sequence shown here is derived from an EMBL/GenBank/DDBJ whole genome shotgun (WGS) entry which is preliminary data.</text>
</comment>
<keyword evidence="4" id="KW-1185">Reference proteome</keyword>
<dbReference type="Pfam" id="PF10262">
    <property type="entry name" value="Rdx"/>
    <property type="match status" value="1"/>
</dbReference>
<dbReference type="AlphaFoldDB" id="A0AAV9V717"/>
<proteinExistence type="predicted"/>
<dbReference type="Gene3D" id="3.40.30.10">
    <property type="entry name" value="Glutaredoxin"/>
    <property type="match status" value="1"/>
</dbReference>
<dbReference type="InterPro" id="IPR011893">
    <property type="entry name" value="Selenoprotein_Rdx-typ"/>
</dbReference>
<gene>
    <name evidence="3" type="ORF">TWF696_004334</name>
</gene>
<evidence type="ECO:0000256" key="2">
    <source>
        <dbReference type="SAM" id="MobiDB-lite"/>
    </source>
</evidence>
<feature type="region of interest" description="Disordered" evidence="2">
    <location>
        <begin position="134"/>
        <end position="176"/>
    </location>
</feature>
<evidence type="ECO:0000256" key="1">
    <source>
        <dbReference type="ARBA" id="ARBA00023284"/>
    </source>
</evidence>
<dbReference type="EMBL" id="JAVHNQ010000002">
    <property type="protein sequence ID" value="KAK6355219.1"/>
    <property type="molecule type" value="Genomic_DNA"/>
</dbReference>
<keyword evidence="1" id="KW-0676">Redox-active center</keyword>
<protein>
    <submittedName>
        <fullName evidence="3">Uncharacterized protein</fullName>
    </submittedName>
</protein>